<dbReference type="Proteomes" id="UP001186944">
    <property type="component" value="Unassembled WGS sequence"/>
</dbReference>
<dbReference type="PROSITE" id="PS50292">
    <property type="entry name" value="PEROXIDASE_3"/>
    <property type="match status" value="1"/>
</dbReference>
<keyword evidence="4" id="KW-0349">Heme</keyword>
<dbReference type="GO" id="GO:0006979">
    <property type="term" value="P:response to oxidative stress"/>
    <property type="evidence" value="ECO:0007669"/>
    <property type="project" value="InterPro"/>
</dbReference>
<proteinExistence type="predicted"/>
<keyword evidence="6" id="KW-1185">Reference proteome</keyword>
<accession>A0AA88YVZ6</accession>
<dbReference type="GO" id="GO:0005576">
    <property type="term" value="C:extracellular region"/>
    <property type="evidence" value="ECO:0007669"/>
    <property type="project" value="UniProtKB-SubCell"/>
</dbReference>
<dbReference type="Pfam" id="PF03098">
    <property type="entry name" value="An_peroxidase"/>
    <property type="match status" value="1"/>
</dbReference>
<comment type="caution">
    <text evidence="5">The sequence shown here is derived from an EMBL/GenBank/DDBJ whole genome shotgun (WGS) entry which is preliminary data.</text>
</comment>
<feature type="binding site" description="axial binding residue" evidence="4">
    <location>
        <position position="95"/>
    </location>
    <ligand>
        <name>heme b</name>
        <dbReference type="ChEBI" id="CHEBI:60344"/>
    </ligand>
    <ligandPart>
        <name>Fe</name>
        <dbReference type="ChEBI" id="CHEBI:18248"/>
    </ligandPart>
</feature>
<dbReference type="Gene3D" id="1.10.640.10">
    <property type="entry name" value="Haem peroxidase domain superfamily, animal type"/>
    <property type="match status" value="1"/>
</dbReference>
<dbReference type="AlphaFoldDB" id="A0AA88YVZ6"/>
<dbReference type="GO" id="GO:0020037">
    <property type="term" value="F:heme binding"/>
    <property type="evidence" value="ECO:0007669"/>
    <property type="project" value="InterPro"/>
</dbReference>
<evidence type="ECO:0000256" key="1">
    <source>
        <dbReference type="ARBA" id="ARBA00004613"/>
    </source>
</evidence>
<dbReference type="GO" id="GO:0004601">
    <property type="term" value="F:peroxidase activity"/>
    <property type="evidence" value="ECO:0007669"/>
    <property type="project" value="InterPro"/>
</dbReference>
<dbReference type="PANTHER" id="PTHR11475">
    <property type="entry name" value="OXIDASE/PEROXIDASE"/>
    <property type="match status" value="1"/>
</dbReference>
<dbReference type="PRINTS" id="PR00457">
    <property type="entry name" value="ANPEROXIDASE"/>
</dbReference>
<comment type="subcellular location">
    <subcellularLocation>
        <location evidence="1">Secreted</location>
    </subcellularLocation>
</comment>
<name>A0AA88YVZ6_PINIB</name>
<dbReference type="EMBL" id="VSWD01000001">
    <property type="protein sequence ID" value="KAK3109071.1"/>
    <property type="molecule type" value="Genomic_DNA"/>
</dbReference>
<evidence type="ECO:0008006" key="7">
    <source>
        <dbReference type="Google" id="ProtNLM"/>
    </source>
</evidence>
<dbReference type="GO" id="GO:0046872">
    <property type="term" value="F:metal ion binding"/>
    <property type="evidence" value="ECO:0007669"/>
    <property type="project" value="UniProtKB-KW"/>
</dbReference>
<reference evidence="5" key="1">
    <citation type="submission" date="2019-08" db="EMBL/GenBank/DDBJ databases">
        <title>The improved chromosome-level genome for the pearl oyster Pinctada fucata martensii using PacBio sequencing and Hi-C.</title>
        <authorList>
            <person name="Zheng Z."/>
        </authorList>
    </citation>
    <scope>NUCLEOTIDE SEQUENCE</scope>
    <source>
        <strain evidence="5">ZZ-2019</strain>
        <tissue evidence="5">Adductor muscle</tissue>
    </source>
</reference>
<evidence type="ECO:0000313" key="6">
    <source>
        <dbReference type="Proteomes" id="UP001186944"/>
    </source>
</evidence>
<evidence type="ECO:0000256" key="3">
    <source>
        <dbReference type="ARBA" id="ARBA00023180"/>
    </source>
</evidence>
<dbReference type="InterPro" id="IPR037120">
    <property type="entry name" value="Haem_peroxidase_sf_animal"/>
</dbReference>
<dbReference type="PANTHER" id="PTHR11475:SF4">
    <property type="entry name" value="CHORION PEROXIDASE"/>
    <property type="match status" value="1"/>
</dbReference>
<evidence type="ECO:0000313" key="5">
    <source>
        <dbReference type="EMBL" id="KAK3109071.1"/>
    </source>
</evidence>
<organism evidence="5 6">
    <name type="scientific">Pinctada imbricata</name>
    <name type="common">Atlantic pearl-oyster</name>
    <name type="synonym">Pinctada martensii</name>
    <dbReference type="NCBI Taxonomy" id="66713"/>
    <lineage>
        <taxon>Eukaryota</taxon>
        <taxon>Metazoa</taxon>
        <taxon>Spiralia</taxon>
        <taxon>Lophotrochozoa</taxon>
        <taxon>Mollusca</taxon>
        <taxon>Bivalvia</taxon>
        <taxon>Autobranchia</taxon>
        <taxon>Pteriomorphia</taxon>
        <taxon>Pterioida</taxon>
        <taxon>Pterioidea</taxon>
        <taxon>Pteriidae</taxon>
        <taxon>Pinctada</taxon>
    </lineage>
</organism>
<evidence type="ECO:0000256" key="4">
    <source>
        <dbReference type="PIRSR" id="PIRSR619791-2"/>
    </source>
</evidence>
<keyword evidence="4" id="KW-0479">Metal-binding</keyword>
<dbReference type="SUPFAM" id="SSF48113">
    <property type="entry name" value="Heme-dependent peroxidases"/>
    <property type="match status" value="1"/>
</dbReference>
<gene>
    <name evidence="5" type="ORF">FSP39_022276</name>
</gene>
<keyword evidence="3" id="KW-0325">Glycoprotein</keyword>
<keyword evidence="4" id="KW-0408">Iron</keyword>
<keyword evidence="2" id="KW-0964">Secreted</keyword>
<dbReference type="InterPro" id="IPR010255">
    <property type="entry name" value="Haem_peroxidase_sf"/>
</dbReference>
<protein>
    <recommendedName>
        <fullName evidence="7">Peroxidase</fullName>
    </recommendedName>
</protein>
<dbReference type="InterPro" id="IPR019791">
    <property type="entry name" value="Haem_peroxidase_animal"/>
</dbReference>
<sequence>MHLLFVREHQRIVKELKTKQPTWSDNILYLEARKIVGALMQQITYGEYLPLVLTDDVRNNNGLKLLDDGFSTDYDPKVDPTIRNEFAVGVFRFGHSQIPDGLGHLLHDFNTIQEDTPLEDLFLDPKLLVTNGGSKVVDLARFIITEEAQKVDRFFESSIRNTLFGITDLTSLNIQRGRDHGVAPYIEYRRYCGLSVPTNFDELTDHPESTRQVLKDAYNDEIEDIDLFVAGVSEIPMSDSTFLGPTFSCLLSEQFRALKVGDRFWYEREGPGGFTEGK</sequence>
<evidence type="ECO:0000256" key="2">
    <source>
        <dbReference type="ARBA" id="ARBA00022525"/>
    </source>
</evidence>